<name>A0A6J5NHR7_9CAUD</name>
<gene>
    <name evidence="2" type="ORF">UFOVP700_2</name>
</gene>
<proteinExistence type="predicted"/>
<accession>A0A6J5NHR7</accession>
<evidence type="ECO:0000313" key="2">
    <source>
        <dbReference type="EMBL" id="CAB4158347.1"/>
    </source>
</evidence>
<feature type="region of interest" description="Disordered" evidence="1">
    <location>
        <begin position="440"/>
        <end position="461"/>
    </location>
</feature>
<protein>
    <recommendedName>
        <fullName evidence="3">Portal protein</fullName>
    </recommendedName>
</protein>
<reference evidence="2" key="1">
    <citation type="submission" date="2020-04" db="EMBL/GenBank/DDBJ databases">
        <authorList>
            <person name="Chiriac C."/>
            <person name="Salcher M."/>
            <person name="Ghai R."/>
            <person name="Kavagutti S V."/>
        </authorList>
    </citation>
    <scope>NUCLEOTIDE SEQUENCE</scope>
</reference>
<dbReference type="EMBL" id="LR796671">
    <property type="protein sequence ID" value="CAB4158347.1"/>
    <property type="molecule type" value="Genomic_DNA"/>
</dbReference>
<evidence type="ECO:0000256" key="1">
    <source>
        <dbReference type="SAM" id="MobiDB-lite"/>
    </source>
</evidence>
<sequence length="507" mass="57728">MNDLMQLAYARATTTNSLYTRHRDRWQFLLNSYVGGEEYRKGAYLTRYQLETDSEYAARLKTTPLDNQCRSIISLYISFLFRQPIRRELGTLESVAWIEDFQRDTDYEGRNFTAFMKDVSTWTQVFGHSWVCISKPNVGAQTAYDEIVQAVRPYACVLTPLAVVDWAWERLPNGATVLRMIRYIEEINDTQTVIKEWDRELIRTTIIDNRNSSASDYYEEPNGLGELPFVLVYADRSPVRGIGQSVIDDIADQQRAEYNELSEIDQSIRLDSHPSLVATQQTEIGTGAGALIRLPENLDPALKPYVLEFSGAPVQNIYASIQNRRSMIDSMANVGSVRATETREMSGIAIETEFQLLNAKLSSIADNLELAEEQIWRWVARYQGLEWTGTIDYPDNFAMRNVDGEIDKLSRVYATVQDPALRRAIEHELAELVDLDLEEYSGSSGSEADEEMQHETTTPLDREQHIQDMIMEGYEDSEILARHPEITAADILAAKQALLNLPQGDSQ</sequence>
<evidence type="ECO:0008006" key="3">
    <source>
        <dbReference type="Google" id="ProtNLM"/>
    </source>
</evidence>
<organism evidence="2">
    <name type="scientific">uncultured Caudovirales phage</name>
    <dbReference type="NCBI Taxonomy" id="2100421"/>
    <lineage>
        <taxon>Viruses</taxon>
        <taxon>Duplodnaviria</taxon>
        <taxon>Heunggongvirae</taxon>
        <taxon>Uroviricota</taxon>
        <taxon>Caudoviricetes</taxon>
        <taxon>Peduoviridae</taxon>
        <taxon>Maltschvirus</taxon>
        <taxon>Maltschvirus maltsch</taxon>
    </lineage>
</organism>